<keyword evidence="1" id="KW-0433">Leucine-rich repeat</keyword>
<sequence length="683" mass="74254">MNQENGGLEIKESSDKPFITRVPPSCLRNGSNSNNSPVVKNTRVSFPDDERDLVTGYLEPANPWDVGPVSPEDLVSLYEESCEKHGTKPLEQVVNQLKVCYQASPDLDVSASLDLASLEALEAILRRVRFQNLRIKSLELNDDAAIALFDMLEYYESTNSLSISCDSGLGPRSWQACSRLIKKAHSLEELDVKGTPLNEDLMVVFCRALKVGSKLTSLQLGRCGINGRCLIVLTEALRCNTSLQALTLSDNDLNSNDASQLGALLRVNNTLRFLDISNNNIENTGCEHICKGLMEQKGIGLEALVLWNTNLTHESGTHLASLLTSSCPIETLNIGQNQIGTIGISAMKEALSKNTNLQQLGVQAAQINGEGITIIADALAENSALRRIDARSNQIGVNGLTALKNVLDSGASVQRIDLDDSQSEPNQSLIESIRELCRLNEARAIVKEELENSRSFSFSRKISLTCETLMRHKLVGPDGNFLSEPKRTGRLRSPEPSPIPSPASSPLPSPSRNRFRVSRVSESSSSSGSSISPSSPVSSRFRVTVVEPATVHTDNNPPQIGFEIPVSAVPVASTPPPKVATGGETDGKASDKLETAPVEMSEPPSIKVDEPAKEEEARKRKVSVFPTKPQTSLEKLLGIFQNPAGLFNSVSSDKPKCNAQSNEVKNYADNDKVNEKDENQFWD</sequence>
<dbReference type="InterPro" id="IPR001611">
    <property type="entry name" value="Leu-rich_rpt"/>
</dbReference>
<dbReference type="PANTHER" id="PTHR24112">
    <property type="entry name" value="LEUCINE-RICH REPEAT, ISOFORM F-RELATED"/>
    <property type="match status" value="1"/>
</dbReference>
<comment type="similarity">
    <text evidence="3">Belongs to the PPP1R37 family.</text>
</comment>
<evidence type="ECO:0000256" key="1">
    <source>
        <dbReference type="ARBA" id="ARBA00022614"/>
    </source>
</evidence>
<keyword evidence="6" id="KW-1185">Reference proteome</keyword>
<gene>
    <name evidence="5" type="ORF">RUM44_013515</name>
</gene>
<name>A0ABR1BJ36_POLSC</name>
<protein>
    <submittedName>
        <fullName evidence="5">Uncharacterized protein</fullName>
    </submittedName>
</protein>
<feature type="compositionally biased region" description="Low complexity" evidence="4">
    <location>
        <begin position="510"/>
        <end position="539"/>
    </location>
</feature>
<feature type="region of interest" description="Disordered" evidence="4">
    <location>
        <begin position="573"/>
        <end position="626"/>
    </location>
</feature>
<dbReference type="SMART" id="SM00368">
    <property type="entry name" value="LRR_RI"/>
    <property type="match status" value="7"/>
</dbReference>
<dbReference type="InterPro" id="IPR051279">
    <property type="entry name" value="PP1-Reg/Actin-Interact_Protein"/>
</dbReference>
<feature type="region of interest" description="Disordered" evidence="4">
    <location>
        <begin position="1"/>
        <end position="43"/>
    </location>
</feature>
<keyword evidence="2" id="KW-0677">Repeat</keyword>
<dbReference type="EMBL" id="JAWJWF010000001">
    <property type="protein sequence ID" value="KAK6641798.1"/>
    <property type="molecule type" value="Genomic_DNA"/>
</dbReference>
<dbReference type="Pfam" id="PF13516">
    <property type="entry name" value="LRR_6"/>
    <property type="match status" value="2"/>
</dbReference>
<dbReference type="InterPro" id="IPR032675">
    <property type="entry name" value="LRR_dom_sf"/>
</dbReference>
<evidence type="ECO:0000313" key="5">
    <source>
        <dbReference type="EMBL" id="KAK6641798.1"/>
    </source>
</evidence>
<evidence type="ECO:0000256" key="2">
    <source>
        <dbReference type="ARBA" id="ARBA00022737"/>
    </source>
</evidence>
<dbReference type="PANTHER" id="PTHR24112:SF9">
    <property type="entry name" value="PROTEIN PHOSPHATASE 1 REGULATORY SUBUNIT 37"/>
    <property type="match status" value="1"/>
</dbReference>
<dbReference type="Proteomes" id="UP001359485">
    <property type="component" value="Unassembled WGS sequence"/>
</dbReference>
<organism evidence="5 6">
    <name type="scientific">Polyplax serrata</name>
    <name type="common">Common mouse louse</name>
    <dbReference type="NCBI Taxonomy" id="468196"/>
    <lineage>
        <taxon>Eukaryota</taxon>
        <taxon>Metazoa</taxon>
        <taxon>Ecdysozoa</taxon>
        <taxon>Arthropoda</taxon>
        <taxon>Hexapoda</taxon>
        <taxon>Insecta</taxon>
        <taxon>Pterygota</taxon>
        <taxon>Neoptera</taxon>
        <taxon>Paraneoptera</taxon>
        <taxon>Psocodea</taxon>
        <taxon>Troctomorpha</taxon>
        <taxon>Phthiraptera</taxon>
        <taxon>Anoplura</taxon>
        <taxon>Polyplacidae</taxon>
        <taxon>Polyplax</taxon>
    </lineage>
</organism>
<proteinExistence type="inferred from homology"/>
<evidence type="ECO:0000313" key="6">
    <source>
        <dbReference type="Proteomes" id="UP001359485"/>
    </source>
</evidence>
<dbReference type="SUPFAM" id="SSF52047">
    <property type="entry name" value="RNI-like"/>
    <property type="match status" value="1"/>
</dbReference>
<dbReference type="Gene3D" id="3.80.10.10">
    <property type="entry name" value="Ribonuclease Inhibitor"/>
    <property type="match status" value="2"/>
</dbReference>
<feature type="compositionally biased region" description="Basic and acidic residues" evidence="4">
    <location>
        <begin position="585"/>
        <end position="594"/>
    </location>
</feature>
<comment type="caution">
    <text evidence="5">The sequence shown here is derived from an EMBL/GenBank/DDBJ whole genome shotgun (WGS) entry which is preliminary data.</text>
</comment>
<evidence type="ECO:0000256" key="3">
    <source>
        <dbReference type="ARBA" id="ARBA00038315"/>
    </source>
</evidence>
<feature type="compositionally biased region" description="Basic and acidic residues" evidence="4">
    <location>
        <begin position="607"/>
        <end position="618"/>
    </location>
</feature>
<feature type="region of interest" description="Disordered" evidence="4">
    <location>
        <begin position="475"/>
        <end position="539"/>
    </location>
</feature>
<feature type="region of interest" description="Disordered" evidence="4">
    <location>
        <begin position="651"/>
        <end position="683"/>
    </location>
</feature>
<reference evidence="5 6" key="1">
    <citation type="submission" date="2023-09" db="EMBL/GenBank/DDBJ databases">
        <title>Genomes of two closely related lineages of the louse Polyplax serrata with different host specificities.</title>
        <authorList>
            <person name="Martinu J."/>
            <person name="Tarabai H."/>
            <person name="Stefka J."/>
            <person name="Hypsa V."/>
        </authorList>
    </citation>
    <scope>NUCLEOTIDE SEQUENCE [LARGE SCALE GENOMIC DNA]</scope>
    <source>
        <strain evidence="5">98ZLc_SE</strain>
    </source>
</reference>
<accession>A0ABR1BJ36</accession>
<feature type="compositionally biased region" description="Polar residues" evidence="4">
    <location>
        <begin position="651"/>
        <end position="664"/>
    </location>
</feature>
<evidence type="ECO:0000256" key="4">
    <source>
        <dbReference type="SAM" id="MobiDB-lite"/>
    </source>
</evidence>
<feature type="compositionally biased region" description="Polar residues" evidence="4">
    <location>
        <begin position="28"/>
        <end position="43"/>
    </location>
</feature>
<feature type="compositionally biased region" description="Pro residues" evidence="4">
    <location>
        <begin position="495"/>
        <end position="509"/>
    </location>
</feature>
<feature type="compositionally biased region" description="Basic and acidic residues" evidence="4">
    <location>
        <begin position="666"/>
        <end position="683"/>
    </location>
</feature>